<feature type="active site" description="Proton donor" evidence="3">
    <location>
        <position position="321"/>
    </location>
</feature>
<evidence type="ECO:0000256" key="3">
    <source>
        <dbReference type="PROSITE-ProRule" id="PRU01353"/>
    </source>
</evidence>
<feature type="domain" description="GH84" evidence="5">
    <location>
        <begin position="206"/>
        <end position="489"/>
    </location>
</feature>
<dbReference type="AlphaFoldDB" id="A0A919KXG1"/>
<dbReference type="InterPro" id="IPR017853">
    <property type="entry name" value="GH"/>
</dbReference>
<keyword evidence="4" id="KW-0732">Signal</keyword>
<feature type="chain" id="PRO_5039081547" evidence="4">
    <location>
        <begin position="33"/>
        <end position="672"/>
    </location>
</feature>
<organism evidence="6 7">
    <name type="scientific">Streptomyces sulfonofaciens</name>
    <dbReference type="NCBI Taxonomy" id="68272"/>
    <lineage>
        <taxon>Bacteria</taxon>
        <taxon>Bacillati</taxon>
        <taxon>Actinomycetota</taxon>
        <taxon>Actinomycetes</taxon>
        <taxon>Kitasatosporales</taxon>
        <taxon>Streptomycetaceae</taxon>
        <taxon>Streptomyces</taxon>
    </lineage>
</organism>
<dbReference type="Pfam" id="PF02838">
    <property type="entry name" value="Glyco_hydro_20b"/>
    <property type="match status" value="1"/>
</dbReference>
<dbReference type="RefSeq" id="WP_189930882.1">
    <property type="nucleotide sequence ID" value="NZ_BNCD01000005.1"/>
</dbReference>
<protein>
    <submittedName>
        <fullName evidence="6">Beta-N-acetylglucosaminidase</fullName>
    </submittedName>
</protein>
<dbReference type="SUPFAM" id="SSF140657">
    <property type="entry name" value="Hyaluronidase post-catalytic domain-like"/>
    <property type="match status" value="1"/>
</dbReference>
<evidence type="ECO:0000256" key="2">
    <source>
        <dbReference type="ARBA" id="ARBA00023295"/>
    </source>
</evidence>
<dbReference type="GO" id="GO:1901135">
    <property type="term" value="P:carbohydrate derivative metabolic process"/>
    <property type="evidence" value="ECO:0007669"/>
    <property type="project" value="UniProtKB-ARBA"/>
</dbReference>
<dbReference type="InterPro" id="IPR029018">
    <property type="entry name" value="Hex-like_dom2"/>
</dbReference>
<accession>A0A919KXG1</accession>
<proteinExistence type="inferred from homology"/>
<evidence type="ECO:0000313" key="6">
    <source>
        <dbReference type="EMBL" id="GHH76825.1"/>
    </source>
</evidence>
<comment type="caution">
    <text evidence="6">The sequence shown here is derived from an EMBL/GenBank/DDBJ whole genome shotgun (WGS) entry which is preliminary data.</text>
</comment>
<evidence type="ECO:0000313" key="7">
    <source>
        <dbReference type="Proteomes" id="UP000603708"/>
    </source>
</evidence>
<name>A0A919KXG1_9ACTN</name>
<comment type="similarity">
    <text evidence="3">Belongs to the glycosyl hydrolase 84 family.</text>
</comment>
<evidence type="ECO:0000256" key="1">
    <source>
        <dbReference type="ARBA" id="ARBA00022801"/>
    </source>
</evidence>
<dbReference type="PANTHER" id="PTHR13170:SF16">
    <property type="entry name" value="PROTEIN O-GLCNACASE"/>
    <property type="match status" value="1"/>
</dbReference>
<dbReference type="Gene3D" id="3.30.379.10">
    <property type="entry name" value="Chitobiase/beta-hexosaminidase domain 2-like"/>
    <property type="match status" value="1"/>
</dbReference>
<sequence>MPRRFRSRPSRLPVLGAAVLSLGLLAAAPAGAVVPIAPAADRTAASGAAAPDALPVVTPTPQHMAPAGRALRVPDRVRLVVGDGVDDPSVDTVRKALASAGARHVEQVAIGAAAAGAPRPGLTVVVGALADPKVAAALRAAGGTVPGDRVAEGYSLASTASGSGGTVVLAGNDGDGTYYATQTLRQLVTGKHTIAAVTVTDYPSMPLRGSIEGFYGAPWSHTDRLDQLAFYGDVKANTYIYTPKDDTYLRENWRDAYPAEKLADLHELIDQATAHHVDFTYAVSPGLSICYSDQDDVAALEKKLGSIYDQGARSFYVALDDISYTKWNCAGDQAKYGDPGRGSAGQAQADLLNAVQHDFIDTHSGARPLQMVPTEYSDTADSAYKSVLREQLDPKVVVQWTGTDVVPPSISLADARAASDVWGRKVFLWDNYPVNDYGQTTGRLLMAPYDKREAGLHTELSGIVLNPMNQAAASKVALFGGASFAWNDDAYDPQRTWRAAAGYLAGGDRATTGALLAFFDTEHLAPTFGDENWQPQAPVLAAKLDAFRADWTSGSRSRQEAALRTLRPYAELLAGAPERIRAGVHDTAFLTETAPWLDALDLWGDALTSTLDGLEATLHGGSGQADFDRAADLAGRAAAITTIPGTTRPQGPVKVADGVLDTFIEGAPALGA</sequence>
<dbReference type="EMBL" id="BNCD01000005">
    <property type="protein sequence ID" value="GHH76825.1"/>
    <property type="molecule type" value="Genomic_DNA"/>
</dbReference>
<dbReference type="GO" id="GO:0005975">
    <property type="term" value="P:carbohydrate metabolic process"/>
    <property type="evidence" value="ECO:0007669"/>
    <property type="project" value="UniProtKB-ARBA"/>
</dbReference>
<keyword evidence="1 3" id="KW-0378">Hydrolase</keyword>
<dbReference type="Pfam" id="PF07555">
    <property type="entry name" value="NAGidase"/>
    <property type="match status" value="1"/>
</dbReference>
<dbReference type="Gene3D" id="3.20.20.80">
    <property type="entry name" value="Glycosidases"/>
    <property type="match status" value="1"/>
</dbReference>
<dbReference type="PROSITE" id="PS52009">
    <property type="entry name" value="GH84"/>
    <property type="match status" value="1"/>
</dbReference>
<evidence type="ECO:0000259" key="5">
    <source>
        <dbReference type="PROSITE" id="PS52009"/>
    </source>
</evidence>
<reference evidence="6" key="2">
    <citation type="submission" date="2020-09" db="EMBL/GenBank/DDBJ databases">
        <authorList>
            <person name="Sun Q."/>
            <person name="Ohkuma M."/>
        </authorList>
    </citation>
    <scope>NUCLEOTIDE SEQUENCE</scope>
    <source>
        <strain evidence="6">JCM 5069</strain>
    </source>
</reference>
<keyword evidence="2 3" id="KW-0326">Glycosidase</keyword>
<reference evidence="6" key="1">
    <citation type="journal article" date="2014" name="Int. J. Syst. Evol. Microbiol.">
        <title>Complete genome sequence of Corynebacterium casei LMG S-19264T (=DSM 44701T), isolated from a smear-ripened cheese.</title>
        <authorList>
            <consortium name="US DOE Joint Genome Institute (JGI-PGF)"/>
            <person name="Walter F."/>
            <person name="Albersmeier A."/>
            <person name="Kalinowski J."/>
            <person name="Ruckert C."/>
        </authorList>
    </citation>
    <scope>NUCLEOTIDE SEQUENCE</scope>
    <source>
        <strain evidence="6">JCM 5069</strain>
    </source>
</reference>
<dbReference type="InterPro" id="IPR011496">
    <property type="entry name" value="O-GlcNAcase_cat"/>
</dbReference>
<dbReference type="GO" id="GO:0015929">
    <property type="term" value="F:hexosaminidase activity"/>
    <property type="evidence" value="ECO:0007669"/>
    <property type="project" value="UniProtKB-ARBA"/>
</dbReference>
<dbReference type="InterPro" id="IPR015882">
    <property type="entry name" value="HEX_bac_N"/>
</dbReference>
<dbReference type="InterPro" id="IPR051822">
    <property type="entry name" value="Glycosyl_Hydrolase_84"/>
</dbReference>
<keyword evidence="7" id="KW-1185">Reference proteome</keyword>
<dbReference type="Proteomes" id="UP000603708">
    <property type="component" value="Unassembled WGS sequence"/>
</dbReference>
<gene>
    <name evidence="6" type="ORF">GCM10018793_23450</name>
</gene>
<dbReference type="Gene3D" id="1.20.58.460">
    <property type="entry name" value="Hyaluronidase post-catalytic domain-like"/>
    <property type="match status" value="1"/>
</dbReference>
<dbReference type="SUPFAM" id="SSF51445">
    <property type="entry name" value="(Trans)glycosidases"/>
    <property type="match status" value="1"/>
</dbReference>
<dbReference type="PANTHER" id="PTHR13170">
    <property type="entry name" value="O-GLCNACASE"/>
    <property type="match status" value="1"/>
</dbReference>
<dbReference type="SUPFAM" id="SSF55545">
    <property type="entry name" value="beta-N-acetylhexosaminidase-like domain"/>
    <property type="match status" value="1"/>
</dbReference>
<evidence type="ECO:0000256" key="4">
    <source>
        <dbReference type="SAM" id="SignalP"/>
    </source>
</evidence>
<feature type="signal peptide" evidence="4">
    <location>
        <begin position="1"/>
        <end position="32"/>
    </location>
</feature>